<dbReference type="SUPFAM" id="SSF55729">
    <property type="entry name" value="Acyl-CoA N-acyltransferases (Nat)"/>
    <property type="match status" value="1"/>
</dbReference>
<protein>
    <submittedName>
        <fullName evidence="4">Ribosomal-protein-alanine acetyltransferase</fullName>
    </submittedName>
</protein>
<dbReference type="PROSITE" id="PS51186">
    <property type="entry name" value="GNAT"/>
    <property type="match status" value="1"/>
</dbReference>
<accession>A0A0W8IH66</accession>
<keyword evidence="5" id="KW-1185">Reference proteome</keyword>
<dbReference type="NCBIfam" id="TIGR01575">
    <property type="entry name" value="rimI"/>
    <property type="match status" value="1"/>
</dbReference>
<dbReference type="Pfam" id="PF00583">
    <property type="entry name" value="Acetyltransf_1"/>
    <property type="match status" value="1"/>
</dbReference>
<dbReference type="InterPro" id="IPR000182">
    <property type="entry name" value="GNAT_dom"/>
</dbReference>
<dbReference type="InterPro" id="IPR050832">
    <property type="entry name" value="Bact_Acetyltransf"/>
</dbReference>
<reference evidence="4 5" key="1">
    <citation type="submission" date="2015-12" db="EMBL/GenBank/DDBJ databases">
        <title>Serinicoccus chungangenesis strain CD08_5 genome sequencing and assembly.</title>
        <authorList>
            <person name="Chander A.M."/>
            <person name="Kaur G."/>
            <person name="Nair G.R."/>
            <person name="Dhawan D.K."/>
            <person name="Kochhar R.K."/>
            <person name="Mayilraj S."/>
            <person name="Bhadada S.K."/>
        </authorList>
    </citation>
    <scope>NUCLEOTIDE SEQUENCE [LARGE SCALE GENOMIC DNA]</scope>
    <source>
        <strain evidence="4 5">CD08_5</strain>
    </source>
</reference>
<sequence length="156" mass="17053">MSVVSPPVPLRPATWRDIPAMLAVERAAFPDEPWDEAALWSELASRPRRAYVVAAREGHDGLEGYAGLDLAGDVADVMTLAVHPGSRGRGLGALLLGRLHDLAREAGATGVLLEVRSGNEVARRLYAARGYQLVRTRERYYRSGEDALVLRKELLP</sequence>
<evidence type="ECO:0000256" key="1">
    <source>
        <dbReference type="ARBA" id="ARBA00022679"/>
    </source>
</evidence>
<proteinExistence type="predicted"/>
<keyword evidence="2" id="KW-0012">Acyltransferase</keyword>
<feature type="domain" description="N-acetyltransferase" evidence="3">
    <location>
        <begin position="8"/>
        <end position="155"/>
    </location>
</feature>
<evidence type="ECO:0000256" key="2">
    <source>
        <dbReference type="ARBA" id="ARBA00023315"/>
    </source>
</evidence>
<evidence type="ECO:0000259" key="3">
    <source>
        <dbReference type="PROSITE" id="PS51186"/>
    </source>
</evidence>
<dbReference type="STRING" id="767452.AVL62_06700"/>
<dbReference type="PANTHER" id="PTHR43877">
    <property type="entry name" value="AMINOALKYLPHOSPHONATE N-ACETYLTRANSFERASE-RELATED-RELATED"/>
    <property type="match status" value="1"/>
</dbReference>
<evidence type="ECO:0000313" key="5">
    <source>
        <dbReference type="Proteomes" id="UP000054837"/>
    </source>
</evidence>
<dbReference type="InterPro" id="IPR006464">
    <property type="entry name" value="AcTrfase_RimI/Ard1"/>
</dbReference>
<evidence type="ECO:0000313" key="4">
    <source>
        <dbReference type="EMBL" id="KUG59359.1"/>
    </source>
</evidence>
<dbReference type="Gene3D" id="3.40.630.30">
    <property type="match status" value="1"/>
</dbReference>
<gene>
    <name evidence="4" type="ORF">AVL62_06700</name>
</gene>
<dbReference type="RefSeq" id="WP_058889834.1">
    <property type="nucleotide sequence ID" value="NZ_LQBL01000002.1"/>
</dbReference>
<keyword evidence="1 4" id="KW-0808">Transferase</keyword>
<dbReference type="AlphaFoldDB" id="A0A0W8IH66"/>
<comment type="caution">
    <text evidence="4">The sequence shown here is derived from an EMBL/GenBank/DDBJ whole genome shotgun (WGS) entry which is preliminary data.</text>
</comment>
<name>A0A0W8IH66_9MICO</name>
<dbReference type="GO" id="GO:0008080">
    <property type="term" value="F:N-acetyltransferase activity"/>
    <property type="evidence" value="ECO:0007669"/>
    <property type="project" value="InterPro"/>
</dbReference>
<dbReference type="Proteomes" id="UP000054837">
    <property type="component" value="Unassembled WGS sequence"/>
</dbReference>
<dbReference type="EMBL" id="LQBL01000002">
    <property type="protein sequence ID" value="KUG59359.1"/>
    <property type="molecule type" value="Genomic_DNA"/>
</dbReference>
<dbReference type="OrthoDB" id="529907at2"/>
<organism evidence="4 5">
    <name type="scientific">Serinicoccus chungangensis</name>
    <dbReference type="NCBI Taxonomy" id="767452"/>
    <lineage>
        <taxon>Bacteria</taxon>
        <taxon>Bacillati</taxon>
        <taxon>Actinomycetota</taxon>
        <taxon>Actinomycetes</taxon>
        <taxon>Micrococcales</taxon>
        <taxon>Ornithinimicrobiaceae</taxon>
        <taxon>Serinicoccus</taxon>
    </lineage>
</organism>
<dbReference type="InterPro" id="IPR016181">
    <property type="entry name" value="Acyl_CoA_acyltransferase"/>
</dbReference>